<dbReference type="OrthoDB" id="116240at2"/>
<dbReference type="InterPro" id="IPR009057">
    <property type="entry name" value="Homeodomain-like_sf"/>
</dbReference>
<sequence>MSTSDVITSAALRLFYRQGFHATGVEQLSQEAGVTKKTLYRHFSSKEDLVEAALELRHNEFLAKVRAVVDAVPAAKRPLAYLDFIASWVQEPGFYGCAFINASAEYASLSLPPHRLARQHKQALQAYLEDMYAQAGCSNPRLAAMQLLLIGEGLIVSCQVNGACPDLIKAARDMVVLLSPQMAAEPAVKVHPSN</sequence>
<gene>
    <name evidence="6" type="ORF">CJU81_20635</name>
</gene>
<evidence type="ECO:0000313" key="6">
    <source>
        <dbReference type="EMBL" id="PAA06758.1"/>
    </source>
</evidence>
<evidence type="ECO:0000256" key="1">
    <source>
        <dbReference type="ARBA" id="ARBA00023015"/>
    </source>
</evidence>
<evidence type="ECO:0000259" key="5">
    <source>
        <dbReference type="PROSITE" id="PS50977"/>
    </source>
</evidence>
<dbReference type="Gene3D" id="1.10.357.10">
    <property type="entry name" value="Tetracycline Repressor, domain 2"/>
    <property type="match status" value="1"/>
</dbReference>
<keyword evidence="1" id="KW-0805">Transcription regulation</keyword>
<dbReference type="AlphaFoldDB" id="A0A267A2D8"/>
<dbReference type="SUPFAM" id="SSF48498">
    <property type="entry name" value="Tetracyclin repressor-like, C-terminal domain"/>
    <property type="match status" value="1"/>
</dbReference>
<dbReference type="EMBL" id="NQKQ01000030">
    <property type="protein sequence ID" value="PAA06758.1"/>
    <property type="molecule type" value="Genomic_DNA"/>
</dbReference>
<keyword evidence="2 4" id="KW-0238">DNA-binding</keyword>
<keyword evidence="3" id="KW-0804">Transcription</keyword>
<evidence type="ECO:0000313" key="7">
    <source>
        <dbReference type="Proteomes" id="UP000215861"/>
    </source>
</evidence>
<dbReference type="Proteomes" id="UP000215861">
    <property type="component" value="Unassembled WGS sequence"/>
</dbReference>
<dbReference type="PRINTS" id="PR00455">
    <property type="entry name" value="HTHTETR"/>
</dbReference>
<protein>
    <submittedName>
        <fullName evidence="6">TetR family transcriptional regulator</fullName>
    </submittedName>
</protein>
<dbReference type="PROSITE" id="PS50977">
    <property type="entry name" value="HTH_TETR_2"/>
    <property type="match status" value="1"/>
</dbReference>
<dbReference type="Pfam" id="PF00440">
    <property type="entry name" value="TetR_N"/>
    <property type="match status" value="1"/>
</dbReference>
<dbReference type="SUPFAM" id="SSF46689">
    <property type="entry name" value="Homeodomain-like"/>
    <property type="match status" value="1"/>
</dbReference>
<proteinExistence type="predicted"/>
<feature type="DNA-binding region" description="H-T-H motif" evidence="4">
    <location>
        <begin position="24"/>
        <end position="43"/>
    </location>
</feature>
<dbReference type="RefSeq" id="WP_095038043.1">
    <property type="nucleotide sequence ID" value="NZ_NQKQ01000030.1"/>
</dbReference>
<dbReference type="PANTHER" id="PTHR47506">
    <property type="entry name" value="TRANSCRIPTIONAL REGULATORY PROTEIN"/>
    <property type="match status" value="1"/>
</dbReference>
<accession>A0A267A2D8</accession>
<dbReference type="InterPro" id="IPR036271">
    <property type="entry name" value="Tet_transcr_reg_TetR-rel_C_sf"/>
</dbReference>
<comment type="caution">
    <text evidence="6">The sequence shown here is derived from an EMBL/GenBank/DDBJ whole genome shotgun (WGS) entry which is preliminary data.</text>
</comment>
<organism evidence="6 7">
    <name type="scientific">Pseudomonas fragi</name>
    <dbReference type="NCBI Taxonomy" id="296"/>
    <lineage>
        <taxon>Bacteria</taxon>
        <taxon>Pseudomonadati</taxon>
        <taxon>Pseudomonadota</taxon>
        <taxon>Gammaproteobacteria</taxon>
        <taxon>Pseudomonadales</taxon>
        <taxon>Pseudomonadaceae</taxon>
        <taxon>Pseudomonas</taxon>
    </lineage>
</organism>
<evidence type="ECO:0000256" key="4">
    <source>
        <dbReference type="PROSITE-ProRule" id="PRU00335"/>
    </source>
</evidence>
<reference evidence="6 7" key="1">
    <citation type="submission" date="2017-08" db="EMBL/GenBank/DDBJ databases">
        <title>Genomic and metabolic characterisation of spoilage-associated Pseudomonas species.</title>
        <authorList>
            <person name="Stanborough T."/>
            <person name="Fegan N."/>
            <person name="Powell S.M."/>
            <person name="Singh T."/>
            <person name="Tamplin M.L."/>
            <person name="Chandry P.S."/>
        </authorList>
    </citation>
    <scope>NUCLEOTIDE SEQUENCE [LARGE SCALE GENOMIC DNA]</scope>
    <source>
        <strain evidence="6 7">F1801</strain>
    </source>
</reference>
<evidence type="ECO:0000256" key="3">
    <source>
        <dbReference type="ARBA" id="ARBA00023163"/>
    </source>
</evidence>
<dbReference type="PANTHER" id="PTHR47506:SF1">
    <property type="entry name" value="HTH-TYPE TRANSCRIPTIONAL REGULATOR YJDC"/>
    <property type="match status" value="1"/>
</dbReference>
<evidence type="ECO:0000256" key="2">
    <source>
        <dbReference type="ARBA" id="ARBA00023125"/>
    </source>
</evidence>
<name>A0A267A2D8_PSEFR</name>
<feature type="domain" description="HTH tetR-type" evidence="5">
    <location>
        <begin position="1"/>
        <end position="61"/>
    </location>
</feature>
<dbReference type="GO" id="GO:0003677">
    <property type="term" value="F:DNA binding"/>
    <property type="evidence" value="ECO:0007669"/>
    <property type="project" value="UniProtKB-UniRule"/>
</dbReference>
<dbReference type="InterPro" id="IPR001647">
    <property type="entry name" value="HTH_TetR"/>
</dbReference>